<dbReference type="InterPro" id="IPR036890">
    <property type="entry name" value="HATPase_C_sf"/>
</dbReference>
<name>A0A0F8BUC1_METMZ</name>
<accession>A0A0F8BUC1</accession>
<comment type="caution">
    <text evidence="1">The sequence shown here is derived from an EMBL/GenBank/DDBJ whole genome shotgun (WGS) entry which is preliminary data.</text>
</comment>
<evidence type="ECO:0000313" key="4">
    <source>
        <dbReference type="Proteomes" id="UP000034578"/>
    </source>
</evidence>
<dbReference type="Proteomes" id="UP000034578">
    <property type="component" value="Unassembled WGS sequence"/>
</dbReference>
<reference evidence="3 4" key="1">
    <citation type="journal article" date="2015" name="ISME J.">
        <title>Genomic and phenotypic differentiation among Methanosarcina mazei populations from Columbia River sediment.</title>
        <authorList>
            <person name="Youngblut N.D."/>
            <person name="Wirth J.S."/>
            <person name="Henriksen J.R."/>
            <person name="Smith M."/>
            <person name="Simon H."/>
            <person name="Metcalf W.W."/>
            <person name="Whitaker R.J."/>
        </authorList>
    </citation>
    <scope>NUCLEOTIDE SEQUENCE [LARGE SCALE GENOMIC DNA]</scope>
    <source>
        <strain evidence="2 3">1.H.M.2.1</strain>
        <strain evidence="1 4">2.F.A.2.4</strain>
    </source>
</reference>
<dbReference type="AlphaFoldDB" id="A0A0F8BUC1"/>
<evidence type="ECO:0000313" key="3">
    <source>
        <dbReference type="Proteomes" id="UP000034152"/>
    </source>
</evidence>
<dbReference type="Proteomes" id="UP000034152">
    <property type="component" value="Unassembled WGS sequence"/>
</dbReference>
<gene>
    <name evidence="1" type="ORF">DU47_12875</name>
    <name evidence="2" type="ORF">DU80_07090</name>
</gene>
<protein>
    <submittedName>
        <fullName evidence="1">Uncharacterized protein</fullName>
    </submittedName>
</protein>
<dbReference type="RefSeq" id="WP_048048195.1">
    <property type="nucleotide sequence ID" value="NZ_JJOS01000012.1"/>
</dbReference>
<proteinExistence type="predicted"/>
<dbReference type="EMBL" id="JJOS01000012">
    <property type="protein sequence ID" value="KKG06146.1"/>
    <property type="molecule type" value="Genomic_DNA"/>
</dbReference>
<dbReference type="PATRIC" id="fig|2209.56.peg.1545"/>
<dbReference type="Gene3D" id="3.30.565.10">
    <property type="entry name" value="Histidine kinase-like ATPase, C-terminal domain"/>
    <property type="match status" value="1"/>
</dbReference>
<dbReference type="EMBL" id="JJQU01000093">
    <property type="protein sequence ID" value="KKH86888.1"/>
    <property type="molecule type" value="Genomic_DNA"/>
</dbReference>
<evidence type="ECO:0000313" key="1">
    <source>
        <dbReference type="EMBL" id="KKG06146.1"/>
    </source>
</evidence>
<sequence>MDISLPDINTNYAGFASLIELNEEINNCVRGENIIINMPNWFSANMCSPFGAILKLASRKVGSFRFNPGNKKVLDILNKNYFLQYIGCRVIPLRDAYDTTIKYRQFFPREGYFFNNYIKNDFMRRLPSMSNSLSKAFENSIFEIFTNAVIHSETETIFVCGQDYFNKKIVDFSITDIGMGFHKNVTSITGQYLTPVEAIEWAMYGNNTTKKGQIPGGLGLKSIKEFIIQNKGKMQIASDSGYWELSNGTVKTEMFLGRFPGSVVNIEINTADPCLYHLQEEIESEDIF</sequence>
<evidence type="ECO:0000313" key="2">
    <source>
        <dbReference type="EMBL" id="KKH86888.1"/>
    </source>
</evidence>
<keyword evidence="4" id="KW-1185">Reference proteome</keyword>
<organism evidence="1 4">
    <name type="scientific">Methanosarcina mazei</name>
    <name type="common">Methanosarcina frisia</name>
    <dbReference type="NCBI Taxonomy" id="2209"/>
    <lineage>
        <taxon>Archaea</taxon>
        <taxon>Methanobacteriati</taxon>
        <taxon>Methanobacteriota</taxon>
        <taxon>Stenosarchaea group</taxon>
        <taxon>Methanomicrobia</taxon>
        <taxon>Methanosarcinales</taxon>
        <taxon>Methanosarcinaceae</taxon>
        <taxon>Methanosarcina</taxon>
    </lineage>
</organism>